<dbReference type="GO" id="GO:0003677">
    <property type="term" value="F:DNA binding"/>
    <property type="evidence" value="ECO:0007669"/>
    <property type="project" value="UniProtKB-KW"/>
</dbReference>
<dbReference type="InterPro" id="IPR020045">
    <property type="entry name" value="DNA_polI_H3TH"/>
</dbReference>
<dbReference type="GO" id="GO:0017108">
    <property type="term" value="F:5'-flap endonuclease activity"/>
    <property type="evidence" value="ECO:0007669"/>
    <property type="project" value="InterPro"/>
</dbReference>
<proteinExistence type="predicted"/>
<dbReference type="PANTHER" id="PTHR42646">
    <property type="entry name" value="FLAP ENDONUCLEASE XNI"/>
    <property type="match status" value="1"/>
</dbReference>
<gene>
    <name evidence="5" type="primary">xni</name>
    <name evidence="5" type="ORF">PPEP_b0616</name>
</gene>
<dbReference type="InterPro" id="IPR038969">
    <property type="entry name" value="FEN"/>
</dbReference>
<dbReference type="Gene3D" id="1.10.150.20">
    <property type="entry name" value="5' to 3' exonuclease, C-terminal subdomain"/>
    <property type="match status" value="1"/>
</dbReference>
<dbReference type="Proteomes" id="UP000660708">
    <property type="component" value="Unassembled WGS sequence"/>
</dbReference>
<keyword evidence="1" id="KW-0540">Nuclease</keyword>
<evidence type="ECO:0000256" key="1">
    <source>
        <dbReference type="ARBA" id="ARBA00022722"/>
    </source>
</evidence>
<dbReference type="InterPro" id="IPR029060">
    <property type="entry name" value="PIN-like_dom_sf"/>
</dbReference>
<evidence type="ECO:0000259" key="4">
    <source>
        <dbReference type="SMART" id="SM00475"/>
    </source>
</evidence>
<dbReference type="CDD" id="cd09898">
    <property type="entry name" value="H3TH_53EXO"/>
    <property type="match status" value="1"/>
</dbReference>
<dbReference type="RefSeq" id="WP_128731544.1">
    <property type="nucleotide sequence ID" value="NZ_AQHF01000034.1"/>
</dbReference>
<dbReference type="SUPFAM" id="SSF47807">
    <property type="entry name" value="5' to 3' exonuclease, C-terminal subdomain"/>
    <property type="match status" value="1"/>
</dbReference>
<dbReference type="InterPro" id="IPR002421">
    <property type="entry name" value="5-3_exonuclease"/>
</dbReference>
<evidence type="ECO:0000313" key="6">
    <source>
        <dbReference type="Proteomes" id="UP000660708"/>
    </source>
</evidence>
<dbReference type="SMART" id="SM00475">
    <property type="entry name" value="53EXOc"/>
    <property type="match status" value="1"/>
</dbReference>
<dbReference type="InterPro" id="IPR008918">
    <property type="entry name" value="HhH2"/>
</dbReference>
<dbReference type="SUPFAM" id="SSF88723">
    <property type="entry name" value="PIN domain-like"/>
    <property type="match status" value="1"/>
</dbReference>
<reference evidence="5 6" key="1">
    <citation type="submission" date="2015-06" db="EMBL/GenBank/DDBJ databases">
        <title>Genome sequence of Pseudoalteromonas peptidolytica.</title>
        <authorList>
            <person name="Xie B.-B."/>
            <person name="Rong J.-C."/>
            <person name="Qin Q.-L."/>
            <person name="Zhang Y.-Z."/>
        </authorList>
    </citation>
    <scope>NUCLEOTIDE SEQUENCE [LARGE SCALE GENOMIC DNA]</scope>
    <source>
        <strain evidence="5 6">F12-50-A1</strain>
    </source>
</reference>
<keyword evidence="3" id="KW-0238">DNA-binding</keyword>
<feature type="domain" description="5'-3' exonuclease" evidence="4">
    <location>
        <begin position="2"/>
        <end position="256"/>
    </location>
</feature>
<evidence type="ECO:0000256" key="2">
    <source>
        <dbReference type="ARBA" id="ARBA00022801"/>
    </source>
</evidence>
<dbReference type="NCBIfam" id="NF007017">
    <property type="entry name" value="PRK09482.1"/>
    <property type="match status" value="1"/>
</dbReference>
<dbReference type="EMBL" id="AQHF01000034">
    <property type="protein sequence ID" value="MBE0348787.1"/>
    <property type="molecule type" value="Genomic_DNA"/>
</dbReference>
<dbReference type="GO" id="GO:0008409">
    <property type="term" value="F:5'-3' exonuclease activity"/>
    <property type="evidence" value="ECO:0007669"/>
    <property type="project" value="InterPro"/>
</dbReference>
<keyword evidence="2" id="KW-0378">Hydrolase</keyword>
<dbReference type="InterPro" id="IPR020046">
    <property type="entry name" value="5-3_exonucl_a-hlix_arch_N"/>
</dbReference>
<dbReference type="Gene3D" id="3.40.50.1010">
    <property type="entry name" value="5'-nuclease"/>
    <property type="match status" value="1"/>
</dbReference>
<accession>A0A8I0MZ68</accession>
<comment type="caution">
    <text evidence="5">The sequence shown here is derived from an EMBL/GenBank/DDBJ whole genome shotgun (WGS) entry which is preliminary data.</text>
</comment>
<dbReference type="SMART" id="SM00279">
    <property type="entry name" value="HhH2"/>
    <property type="match status" value="1"/>
</dbReference>
<dbReference type="GO" id="GO:0033567">
    <property type="term" value="P:DNA replication, Okazaki fragment processing"/>
    <property type="evidence" value="ECO:0007669"/>
    <property type="project" value="InterPro"/>
</dbReference>
<organism evidence="5 6">
    <name type="scientific">Pseudoalteromonas peptidolytica F12-50-A1</name>
    <dbReference type="NCBI Taxonomy" id="1315280"/>
    <lineage>
        <taxon>Bacteria</taxon>
        <taxon>Pseudomonadati</taxon>
        <taxon>Pseudomonadota</taxon>
        <taxon>Gammaproteobacteria</taxon>
        <taxon>Alteromonadales</taxon>
        <taxon>Pseudoalteromonadaceae</taxon>
        <taxon>Pseudoalteromonas</taxon>
    </lineage>
</organism>
<dbReference type="InterPro" id="IPR036279">
    <property type="entry name" value="5-3_exonuclease_C_sf"/>
</dbReference>
<name>A0A8I0MZ68_9GAMM</name>
<dbReference type="AlphaFoldDB" id="A0A8I0MZ68"/>
<keyword evidence="6" id="KW-1185">Reference proteome</keyword>
<dbReference type="PANTHER" id="PTHR42646:SF2">
    <property type="entry name" value="5'-3' EXONUCLEASE FAMILY PROTEIN"/>
    <property type="match status" value="1"/>
</dbReference>
<dbReference type="Pfam" id="PF01367">
    <property type="entry name" value="5_3_exonuc"/>
    <property type="match status" value="1"/>
</dbReference>
<evidence type="ECO:0000256" key="3">
    <source>
        <dbReference type="ARBA" id="ARBA00023125"/>
    </source>
</evidence>
<sequence length="256" mass="28526">MKNLLLIDALNLIRRIYAVNEPKHSEHQQAHITACCQRVEQAARSLLKKSAATHAVAVFDGDKSWRYHFYSKYKENRQPMPESLSSNLDRFATAFTNTGIKCFNPVHDEADDIIATLATKAAKANVSAIIVSTDKGFLPLISEEIAIYDYFKKSTISLEDIKSRFSVTQNKLEIFWALSGDKTNNIPGVTGVGVKTAQELLAKHSRLDDMLIDDEIKPAVKAKLEAGVENYITSLALVTLRKDIEIGFSLKDIRVG</sequence>
<evidence type="ECO:0000313" key="5">
    <source>
        <dbReference type="EMBL" id="MBE0348787.1"/>
    </source>
</evidence>
<protein>
    <submittedName>
        <fullName evidence="5">Protein Xni</fullName>
    </submittedName>
</protein>
<dbReference type="Pfam" id="PF02739">
    <property type="entry name" value="5_3_exonuc_N"/>
    <property type="match status" value="1"/>
</dbReference>